<dbReference type="OrthoDB" id="9781034at2"/>
<dbReference type="InterPro" id="IPR036873">
    <property type="entry name" value="Rhodanese-like_dom_sf"/>
</dbReference>
<organism evidence="3 4">
    <name type="scientific">Halomonas eurihalina</name>
    <dbReference type="NCBI Taxonomy" id="42566"/>
    <lineage>
        <taxon>Bacteria</taxon>
        <taxon>Pseudomonadati</taxon>
        <taxon>Pseudomonadota</taxon>
        <taxon>Gammaproteobacteria</taxon>
        <taxon>Oceanospirillales</taxon>
        <taxon>Halomonadaceae</taxon>
        <taxon>Halomonas</taxon>
    </lineage>
</organism>
<evidence type="ECO:0000256" key="1">
    <source>
        <dbReference type="ARBA" id="ARBA00022737"/>
    </source>
</evidence>
<dbReference type="Pfam" id="PF00581">
    <property type="entry name" value="Rhodanese"/>
    <property type="match status" value="2"/>
</dbReference>
<keyword evidence="3" id="KW-0808">Transferase</keyword>
<dbReference type="PANTHER" id="PTHR43855">
    <property type="entry name" value="THIOSULFATE SULFURTRANSFERASE"/>
    <property type="match status" value="1"/>
</dbReference>
<dbReference type="SUPFAM" id="SSF52821">
    <property type="entry name" value="Rhodanese/Cell cycle control phosphatase"/>
    <property type="match status" value="2"/>
</dbReference>
<feature type="domain" description="Rhodanese" evidence="2">
    <location>
        <begin position="28"/>
        <end position="137"/>
    </location>
</feature>
<protein>
    <submittedName>
        <fullName evidence="3">Sulfurtransferase</fullName>
    </submittedName>
</protein>
<feature type="domain" description="Rhodanese" evidence="2">
    <location>
        <begin position="168"/>
        <end position="280"/>
    </location>
</feature>
<keyword evidence="1" id="KW-0677">Repeat</keyword>
<dbReference type="SMART" id="SM00450">
    <property type="entry name" value="RHOD"/>
    <property type="match status" value="2"/>
</dbReference>
<dbReference type="Gene3D" id="3.40.250.10">
    <property type="entry name" value="Rhodanese-like domain"/>
    <property type="match status" value="2"/>
</dbReference>
<dbReference type="Proteomes" id="UP000324260">
    <property type="component" value="Unassembled WGS sequence"/>
</dbReference>
<dbReference type="InterPro" id="IPR051126">
    <property type="entry name" value="Thiosulfate_sulfurtransferase"/>
</dbReference>
<comment type="caution">
    <text evidence="3">The sequence shown here is derived from an EMBL/GenBank/DDBJ whole genome shotgun (WGS) entry which is preliminary data.</text>
</comment>
<accession>A0A5D9CG82</accession>
<proteinExistence type="predicted"/>
<keyword evidence="4" id="KW-1185">Reference proteome</keyword>
<dbReference type="GO" id="GO:0016740">
    <property type="term" value="F:transferase activity"/>
    <property type="evidence" value="ECO:0007669"/>
    <property type="project" value="UniProtKB-KW"/>
</dbReference>
<dbReference type="CDD" id="cd01448">
    <property type="entry name" value="TST_Repeat_1"/>
    <property type="match status" value="1"/>
</dbReference>
<dbReference type="PANTHER" id="PTHR43855:SF1">
    <property type="entry name" value="THIOSULFATE SULFURTRANSFERASE"/>
    <property type="match status" value="1"/>
</dbReference>
<dbReference type="AlphaFoldDB" id="A0A5D9CG82"/>
<name>A0A5D9CG82_HALER</name>
<dbReference type="PROSITE" id="PS50206">
    <property type="entry name" value="RHODANESE_3"/>
    <property type="match status" value="2"/>
</dbReference>
<gene>
    <name evidence="3" type="ORF">FZZ93_17840</name>
</gene>
<dbReference type="CDD" id="cd01449">
    <property type="entry name" value="TST_Repeat_2"/>
    <property type="match status" value="1"/>
</dbReference>
<reference evidence="3 4" key="1">
    <citation type="submission" date="2019-08" db="EMBL/GenBank/DDBJ databases">
        <title>Draft Genome Sequence of Halomonas eurihalina Isolated from Preserved Hide-surface.</title>
        <authorList>
            <person name="Hussain S.A."/>
            <person name="Xu A."/>
            <person name="Sarker M."/>
            <person name="Sommers C."/>
        </authorList>
    </citation>
    <scope>NUCLEOTIDE SEQUENCE [LARGE SCALE GENOMIC DNA]</scope>
    <source>
        <strain evidence="3 4">MS1</strain>
    </source>
</reference>
<evidence type="ECO:0000313" key="4">
    <source>
        <dbReference type="Proteomes" id="UP000324260"/>
    </source>
</evidence>
<dbReference type="InterPro" id="IPR001763">
    <property type="entry name" value="Rhodanese-like_dom"/>
</dbReference>
<dbReference type="EMBL" id="VTPU01000029">
    <property type="protein sequence ID" value="TZG30998.1"/>
    <property type="molecule type" value="Genomic_DNA"/>
</dbReference>
<sequence length="282" mass="31580">MSQENAMSSEDNLLPLIVEPERLAEHLDAPELLIVDVPLKAESHQQGHVPGAVYLDHRRLLRGEGDVPNEVPSEEALSRLFSDLGLTRDTHVVAYDDEGGGWAGRLLWTLELLGHTRYSYLNGGIHAWQAAGQPVSTEPRTPAPSDYEAEIRHPDVAIDRHEIAERLGEPGFAVWDARSREEYLGTKGDNKRLGHIPGAVNLDWTDAMDKERQLRIRDYAELITELEALGLTPDMEIATHCQSHHRSGFTWLVGKALGFNMRGYAGSWKEWGNRDDTPIEKS</sequence>
<evidence type="ECO:0000259" key="2">
    <source>
        <dbReference type="PROSITE" id="PS50206"/>
    </source>
</evidence>
<evidence type="ECO:0000313" key="3">
    <source>
        <dbReference type="EMBL" id="TZG30998.1"/>
    </source>
</evidence>